<feature type="compositionally biased region" description="Basic and acidic residues" evidence="6">
    <location>
        <begin position="98"/>
        <end position="115"/>
    </location>
</feature>
<feature type="region of interest" description="Disordered" evidence="6">
    <location>
        <begin position="80"/>
        <end position="236"/>
    </location>
</feature>
<dbReference type="InterPro" id="IPR036869">
    <property type="entry name" value="J_dom_sf"/>
</dbReference>
<dbReference type="InterPro" id="IPR052094">
    <property type="entry name" value="Pre-mRNA-splicing_ERAD"/>
</dbReference>
<dbReference type="GO" id="GO:0005737">
    <property type="term" value="C:cytoplasm"/>
    <property type="evidence" value="ECO:0007669"/>
    <property type="project" value="UniProtKB-SubCell"/>
</dbReference>
<keyword evidence="3" id="KW-0963">Cytoplasm</keyword>
<evidence type="ECO:0000256" key="5">
    <source>
        <dbReference type="ARBA" id="ARBA00023242"/>
    </source>
</evidence>
<evidence type="ECO:0000256" key="1">
    <source>
        <dbReference type="ARBA" id="ARBA00004123"/>
    </source>
</evidence>
<evidence type="ECO:0000256" key="2">
    <source>
        <dbReference type="ARBA" id="ARBA00004496"/>
    </source>
</evidence>
<evidence type="ECO:0000256" key="6">
    <source>
        <dbReference type="SAM" id="MobiDB-lite"/>
    </source>
</evidence>
<feature type="region of interest" description="Disordered" evidence="6">
    <location>
        <begin position="271"/>
        <end position="295"/>
    </location>
</feature>
<reference evidence="8 9" key="1">
    <citation type="journal article" date="2011" name="Proc. Natl. Acad. Sci. U.S.A.">
        <title>Genome and transcriptome analyses of the mountain pine beetle-fungal symbiont Grosmannia clavigera, a lodgepole pine pathogen.</title>
        <authorList>
            <person name="DiGuistini S."/>
            <person name="Wang Y."/>
            <person name="Liao N.Y."/>
            <person name="Taylor G."/>
            <person name="Tanguay P."/>
            <person name="Feau N."/>
            <person name="Henrissat B."/>
            <person name="Chan S.K."/>
            <person name="Hesse-Orce U."/>
            <person name="Alamouti S.M."/>
            <person name="Tsui C.K.M."/>
            <person name="Docking R.T."/>
            <person name="Levasseur A."/>
            <person name="Haridas S."/>
            <person name="Robertson G."/>
            <person name="Birol I."/>
            <person name="Holt R.A."/>
            <person name="Marra M.A."/>
            <person name="Hamelin R.C."/>
            <person name="Hirst M."/>
            <person name="Jones S.J.M."/>
            <person name="Bohlmann J."/>
            <person name="Breuil C."/>
        </authorList>
    </citation>
    <scope>NUCLEOTIDE SEQUENCE [LARGE SCALE GENOMIC DNA]</scope>
    <source>
        <strain evidence="9">kw1407 / UAMH 11150</strain>
    </source>
</reference>
<evidence type="ECO:0000313" key="8">
    <source>
        <dbReference type="EMBL" id="EFX06154.1"/>
    </source>
</evidence>
<dbReference type="AlphaFoldDB" id="F0XAM3"/>
<keyword evidence="9" id="KW-1185">Reference proteome</keyword>
<evidence type="ECO:0000256" key="3">
    <source>
        <dbReference type="ARBA" id="ARBA00022490"/>
    </source>
</evidence>
<dbReference type="Proteomes" id="UP000007796">
    <property type="component" value="Unassembled WGS sequence"/>
</dbReference>
<dbReference type="eggNOG" id="KOG0691">
    <property type="taxonomic scope" value="Eukaryota"/>
</dbReference>
<feature type="compositionally biased region" description="Basic and acidic residues" evidence="6">
    <location>
        <begin position="142"/>
        <end position="191"/>
    </location>
</feature>
<dbReference type="EMBL" id="GL629735">
    <property type="protein sequence ID" value="EFX06154.1"/>
    <property type="molecule type" value="Genomic_DNA"/>
</dbReference>
<keyword evidence="4" id="KW-0143">Chaperone</keyword>
<dbReference type="GO" id="GO:0000390">
    <property type="term" value="P:spliceosomal complex disassembly"/>
    <property type="evidence" value="ECO:0007669"/>
    <property type="project" value="TreeGrafter"/>
</dbReference>
<dbReference type="InterPro" id="IPR001623">
    <property type="entry name" value="DnaJ_domain"/>
</dbReference>
<evidence type="ECO:0000256" key="4">
    <source>
        <dbReference type="ARBA" id="ARBA00023186"/>
    </source>
</evidence>
<dbReference type="CDD" id="cd06257">
    <property type="entry name" value="DnaJ"/>
    <property type="match status" value="1"/>
</dbReference>
<dbReference type="GO" id="GO:0005681">
    <property type="term" value="C:spliceosomal complex"/>
    <property type="evidence" value="ECO:0007669"/>
    <property type="project" value="TreeGrafter"/>
</dbReference>
<evidence type="ECO:0000259" key="7">
    <source>
        <dbReference type="PROSITE" id="PS50076"/>
    </source>
</evidence>
<comment type="subcellular location">
    <subcellularLocation>
        <location evidence="2">Cytoplasm</location>
    </subcellularLocation>
    <subcellularLocation>
        <location evidence="1">Nucleus</location>
    </subcellularLocation>
</comment>
<dbReference type="SMART" id="SM00271">
    <property type="entry name" value="DnaJ"/>
    <property type="match status" value="1"/>
</dbReference>
<dbReference type="GeneID" id="25977411"/>
<dbReference type="RefSeq" id="XP_014175636.1">
    <property type="nucleotide sequence ID" value="XM_014320161.1"/>
</dbReference>
<gene>
    <name evidence="8" type="ORF">CMQ_4223</name>
</gene>
<dbReference type="HOGENOM" id="CLU_073392_0_0_1"/>
<dbReference type="OrthoDB" id="376357at2759"/>
<dbReference type="PANTHER" id="PTHR44313:SF1">
    <property type="entry name" value="DNAJ HOMOLOG SUBFAMILY C MEMBER 17"/>
    <property type="match status" value="1"/>
</dbReference>
<protein>
    <submittedName>
        <fullName evidence="8">Cell cycle control protein</fullName>
    </submittedName>
</protein>
<dbReference type="STRING" id="655863.F0XAM3"/>
<dbReference type="InParanoid" id="F0XAM3"/>
<dbReference type="SUPFAM" id="SSF46565">
    <property type="entry name" value="Chaperone J-domain"/>
    <property type="match status" value="1"/>
</dbReference>
<dbReference type="Gene3D" id="1.10.287.110">
    <property type="entry name" value="DnaJ domain"/>
    <property type="match status" value="1"/>
</dbReference>
<name>F0XAM3_GROCL</name>
<sequence>MDDKGDLIVFARESAASGLDLYALLGVDTTTSREDIHRAWRRQGLKYHPDKAGANFDASLYERFARARDVLVDDAARETYDTGRAAASQRKMQSEQMTAERRRFKDELEAAERATRAGAGSSGGGEAPFGRTSASSGPTQSSEREKLREAGRRRAENQQRQEQEARERQRQKEDARITEIEQLLREKEERQRRRAEKKAARSGGAADSQPEKETASTGRTDISEKPALSQADPEWRKLLSSSRKAATMEGPVQERPLFAYTLERLKAAGEAQRQQQAKADGVSTPAFEPQWQEIDDPQVRQFITRVPRL</sequence>
<proteinExistence type="predicted"/>
<organism evidence="9">
    <name type="scientific">Grosmannia clavigera (strain kw1407 / UAMH 11150)</name>
    <name type="common">Blue stain fungus</name>
    <name type="synonym">Graphiocladiella clavigera</name>
    <dbReference type="NCBI Taxonomy" id="655863"/>
    <lineage>
        <taxon>Eukaryota</taxon>
        <taxon>Fungi</taxon>
        <taxon>Dikarya</taxon>
        <taxon>Ascomycota</taxon>
        <taxon>Pezizomycotina</taxon>
        <taxon>Sordariomycetes</taxon>
        <taxon>Sordariomycetidae</taxon>
        <taxon>Ophiostomatales</taxon>
        <taxon>Ophiostomataceae</taxon>
        <taxon>Leptographium</taxon>
    </lineage>
</organism>
<dbReference type="PANTHER" id="PTHR44313">
    <property type="entry name" value="DNAJ HOMOLOG SUBFAMILY C MEMBER 17"/>
    <property type="match status" value="1"/>
</dbReference>
<evidence type="ECO:0000313" key="9">
    <source>
        <dbReference type="Proteomes" id="UP000007796"/>
    </source>
</evidence>
<keyword evidence="5" id="KW-0539">Nucleus</keyword>
<accession>F0XAM3</accession>
<feature type="domain" description="J" evidence="7">
    <location>
        <begin position="20"/>
        <end position="84"/>
    </location>
</feature>
<dbReference type="PROSITE" id="PS50076">
    <property type="entry name" value="DNAJ_2"/>
    <property type="match status" value="1"/>
</dbReference>
<dbReference type="Pfam" id="PF00226">
    <property type="entry name" value="DnaJ"/>
    <property type="match status" value="1"/>
</dbReference>
<feature type="compositionally biased region" description="Polar residues" evidence="6">
    <location>
        <begin position="132"/>
        <end position="141"/>
    </location>
</feature>